<sequence length="280" mass="31633">MLPLYNITDVTEEERNQEDMYSLTAEGVEIYEKLKSMLQIDIFPGDHESFGQIKKNHLYFLKQQHETTDDTEKFYSAYQTRCQDDDTDSSSSTKNSSEDSGEGSGDENDHEQNSHTRSSPWHSEKEDEGASSEANVQVNTTDQTKWMMEKKQQFKLPLPAKTSVDGIYPQKRTERRESSSSSGVSSMGSFTPDVENACLRQFREPLHSSHGSSFEDDVFPKTKTESSDRKEAKSDPGWVGRRSTLLSFGSGSLEEGTVGDADVVHKEKKRKIETMTILVN</sequence>
<feature type="compositionally biased region" description="Basic and acidic residues" evidence="1">
    <location>
        <begin position="218"/>
        <end position="234"/>
    </location>
</feature>
<feature type="compositionally biased region" description="Acidic residues" evidence="1">
    <location>
        <begin position="99"/>
        <end position="109"/>
    </location>
</feature>
<name>A0A3L5TTA5_MYTGA</name>
<protein>
    <submittedName>
        <fullName evidence="2">Uncharacterized protein</fullName>
    </submittedName>
</protein>
<dbReference type="Proteomes" id="UP000266721">
    <property type="component" value="Unassembled WGS sequence"/>
</dbReference>
<dbReference type="AlphaFoldDB" id="A0A3L5TTA5"/>
<feature type="region of interest" description="Disordered" evidence="1">
    <location>
        <begin position="152"/>
        <end position="192"/>
    </location>
</feature>
<accession>A0A3L5TTA5</accession>
<feature type="region of interest" description="Disordered" evidence="1">
    <location>
        <begin position="205"/>
        <end position="243"/>
    </location>
</feature>
<comment type="caution">
    <text evidence="2">The sequence shown here is derived from an EMBL/GenBank/DDBJ whole genome shotgun (WGS) entry which is preliminary data.</text>
</comment>
<organism evidence="2 3">
    <name type="scientific">Mytilus galloprovincialis</name>
    <name type="common">Mediterranean mussel</name>
    <dbReference type="NCBI Taxonomy" id="29158"/>
    <lineage>
        <taxon>Eukaryota</taxon>
        <taxon>Metazoa</taxon>
        <taxon>Spiralia</taxon>
        <taxon>Lophotrochozoa</taxon>
        <taxon>Mollusca</taxon>
        <taxon>Bivalvia</taxon>
        <taxon>Autobranchia</taxon>
        <taxon>Pteriomorphia</taxon>
        <taxon>Mytilida</taxon>
        <taxon>Mytiloidea</taxon>
        <taxon>Mytilidae</taxon>
        <taxon>Mytilinae</taxon>
        <taxon>Mytilus</taxon>
    </lineage>
</organism>
<gene>
    <name evidence="2" type="ORF">AM593_04726</name>
</gene>
<proteinExistence type="predicted"/>
<feature type="region of interest" description="Disordered" evidence="1">
    <location>
        <begin position="82"/>
        <end position="136"/>
    </location>
</feature>
<feature type="non-terminal residue" evidence="2">
    <location>
        <position position="1"/>
    </location>
</feature>
<reference evidence="2 3" key="1">
    <citation type="journal article" date="2016" name="PLoS ONE">
        <title>A First Insight into the Genome of the Filter-Feeder Mussel Mytilus galloprovincialis.</title>
        <authorList>
            <person name="Murgarella M."/>
            <person name="Puiu D."/>
            <person name="Novoa B."/>
            <person name="Figueras A."/>
            <person name="Posada D."/>
            <person name="Canchaya C."/>
        </authorList>
    </citation>
    <scope>NUCLEOTIDE SEQUENCE [LARGE SCALE GENOMIC DNA]</scope>
    <source>
        <tissue evidence="2">Muscle</tissue>
    </source>
</reference>
<evidence type="ECO:0000313" key="3">
    <source>
        <dbReference type="Proteomes" id="UP000266721"/>
    </source>
</evidence>
<dbReference type="EMBL" id="KV584555">
    <property type="protein sequence ID" value="OPL33163.1"/>
    <property type="molecule type" value="Genomic_DNA"/>
</dbReference>
<feature type="compositionally biased region" description="Low complexity" evidence="1">
    <location>
        <begin position="179"/>
        <end position="189"/>
    </location>
</feature>
<keyword evidence="3" id="KW-1185">Reference proteome</keyword>
<evidence type="ECO:0000256" key="1">
    <source>
        <dbReference type="SAM" id="MobiDB-lite"/>
    </source>
</evidence>
<evidence type="ECO:0000313" key="2">
    <source>
        <dbReference type="EMBL" id="OPL33163.1"/>
    </source>
</evidence>